<dbReference type="Proteomes" id="UP000298653">
    <property type="component" value="Chromosome"/>
</dbReference>
<dbReference type="Pfam" id="PF00005">
    <property type="entry name" value="ABC_tran"/>
    <property type="match status" value="1"/>
</dbReference>
<dbReference type="GO" id="GO:0016887">
    <property type="term" value="F:ATP hydrolysis activity"/>
    <property type="evidence" value="ECO:0007669"/>
    <property type="project" value="InterPro"/>
</dbReference>
<dbReference type="AlphaFoldDB" id="A0A4P8IEG0"/>
<evidence type="ECO:0000313" key="7">
    <source>
        <dbReference type="EMBL" id="QCP35215.1"/>
    </source>
</evidence>
<dbReference type="KEGG" id="arf:AR1Y2_1761"/>
<dbReference type="PROSITE" id="PS00211">
    <property type="entry name" value="ABC_TRANSPORTER_1"/>
    <property type="match status" value="1"/>
</dbReference>
<keyword evidence="8" id="KW-1185">Reference proteome</keyword>
<feature type="domain" description="ABC transporter" evidence="6">
    <location>
        <begin position="16"/>
        <end position="244"/>
    </location>
</feature>
<sequence>MINEKGREKHIMKDVLKTSHLTKTVDGKEILSDLNMSVHKGEIYGFLGPNGAGKTTTMKLVTNLWKPTSGEIELFGNKLGPSSHDLLKRMGSMIEFPVFYEELSGEENLKLHCEYMGYYSPDCVGSALDMLDLTGAARQHVKSYSLGMKQRLGIARAVLAKPELLILDEPYNGLDPAGMKQIRDLLRTLCDEYGITILISSHLLSEVENLADTIGIIHHGHMLNELSMQEISEGSLAYIELVTSDVKHTSFVLEEKLSVSDFKVMDEGEIRIYDSSVSTGTLSRVLSQNNVEIDALKRKNDSLEDYFLKLTAQSEGEGKSYV</sequence>
<dbReference type="Gene3D" id="3.40.50.300">
    <property type="entry name" value="P-loop containing nucleotide triphosphate hydrolases"/>
    <property type="match status" value="1"/>
</dbReference>
<dbReference type="SUPFAM" id="SSF52540">
    <property type="entry name" value="P-loop containing nucleoside triphosphate hydrolases"/>
    <property type="match status" value="1"/>
</dbReference>
<gene>
    <name evidence="7" type="ORF">AR1Y2_1761</name>
</gene>
<protein>
    <submittedName>
        <fullName evidence="7">Bacitracin ABC transporter, ATP-binding protein</fullName>
    </submittedName>
</protein>
<evidence type="ECO:0000313" key="8">
    <source>
        <dbReference type="Proteomes" id="UP000298653"/>
    </source>
</evidence>
<dbReference type="InterPro" id="IPR003593">
    <property type="entry name" value="AAA+_ATPase"/>
</dbReference>
<proteinExistence type="inferred from homology"/>
<dbReference type="GO" id="GO:0005524">
    <property type="term" value="F:ATP binding"/>
    <property type="evidence" value="ECO:0007669"/>
    <property type="project" value="UniProtKB-KW"/>
</dbReference>
<comment type="similarity">
    <text evidence="1">Belongs to the ABC transporter superfamily.</text>
</comment>
<organism evidence="7 8">
    <name type="scientific">Anaerostipes rhamnosivorans</name>
    <dbReference type="NCBI Taxonomy" id="1229621"/>
    <lineage>
        <taxon>Bacteria</taxon>
        <taxon>Bacillati</taxon>
        <taxon>Bacillota</taxon>
        <taxon>Clostridia</taxon>
        <taxon>Lachnospirales</taxon>
        <taxon>Lachnospiraceae</taxon>
        <taxon>Anaerostipes</taxon>
    </lineage>
</organism>
<dbReference type="PANTHER" id="PTHR43335">
    <property type="entry name" value="ABC TRANSPORTER, ATP-BINDING PROTEIN"/>
    <property type="match status" value="1"/>
</dbReference>
<reference evidence="7 8" key="1">
    <citation type="submission" date="2019-05" db="EMBL/GenBank/DDBJ databases">
        <title>Complete genome sequencing of Anaerostipes rhamnosivorans.</title>
        <authorList>
            <person name="Bui T.P.N."/>
            <person name="de Vos W.M."/>
        </authorList>
    </citation>
    <scope>NUCLEOTIDE SEQUENCE [LARGE SCALE GENOMIC DNA]</scope>
    <source>
        <strain evidence="7 8">1y2</strain>
    </source>
</reference>
<accession>A0A4P8IEG0</accession>
<dbReference type="EMBL" id="CP040058">
    <property type="protein sequence ID" value="QCP35215.1"/>
    <property type="molecule type" value="Genomic_DNA"/>
</dbReference>
<dbReference type="InterPro" id="IPR027417">
    <property type="entry name" value="P-loop_NTPase"/>
</dbReference>
<dbReference type="PANTHER" id="PTHR43335:SF8">
    <property type="entry name" value="ABC TRANSPORTER, ATP-BINDING PROTEIN"/>
    <property type="match status" value="1"/>
</dbReference>
<dbReference type="InterPro" id="IPR017871">
    <property type="entry name" value="ABC_transporter-like_CS"/>
</dbReference>
<evidence type="ECO:0000256" key="1">
    <source>
        <dbReference type="ARBA" id="ARBA00005417"/>
    </source>
</evidence>
<dbReference type="InterPro" id="IPR003439">
    <property type="entry name" value="ABC_transporter-like_ATP-bd"/>
</dbReference>
<keyword evidence="4 7" id="KW-0067">ATP-binding</keyword>
<evidence type="ECO:0000256" key="4">
    <source>
        <dbReference type="ARBA" id="ARBA00022840"/>
    </source>
</evidence>
<feature type="coiled-coil region" evidence="5">
    <location>
        <begin position="286"/>
        <end position="313"/>
    </location>
</feature>
<evidence type="ECO:0000259" key="6">
    <source>
        <dbReference type="PROSITE" id="PS50893"/>
    </source>
</evidence>
<keyword evidence="3" id="KW-0547">Nucleotide-binding</keyword>
<evidence type="ECO:0000256" key="3">
    <source>
        <dbReference type="ARBA" id="ARBA00022741"/>
    </source>
</evidence>
<keyword evidence="2" id="KW-0813">Transport</keyword>
<evidence type="ECO:0000256" key="5">
    <source>
        <dbReference type="SAM" id="Coils"/>
    </source>
</evidence>
<name>A0A4P8IEG0_9FIRM</name>
<dbReference type="PROSITE" id="PS50893">
    <property type="entry name" value="ABC_TRANSPORTER_2"/>
    <property type="match status" value="1"/>
</dbReference>
<dbReference type="SMART" id="SM00382">
    <property type="entry name" value="AAA"/>
    <property type="match status" value="1"/>
</dbReference>
<keyword evidence="5" id="KW-0175">Coiled coil</keyword>
<evidence type="ECO:0000256" key="2">
    <source>
        <dbReference type="ARBA" id="ARBA00022448"/>
    </source>
</evidence>